<gene>
    <name evidence="4" type="ORF">HCN44_000942</name>
</gene>
<feature type="domain" description="PLD phosphodiesterase" evidence="3">
    <location>
        <begin position="329"/>
        <end position="356"/>
    </location>
</feature>
<comment type="caution">
    <text evidence="4">The sequence shown here is derived from an EMBL/GenBank/DDBJ whole genome shotgun (WGS) entry which is preliminary data.</text>
</comment>
<dbReference type="SMART" id="SM00155">
    <property type="entry name" value="PLDc"/>
    <property type="match status" value="2"/>
</dbReference>
<dbReference type="OrthoDB" id="1923775at2759"/>
<evidence type="ECO:0000313" key="4">
    <source>
        <dbReference type="EMBL" id="KAF7988369.1"/>
    </source>
</evidence>
<dbReference type="Gene3D" id="3.30.870.10">
    <property type="entry name" value="Endonuclease Chain A"/>
    <property type="match status" value="2"/>
</dbReference>
<name>A0A835CMH7_APHGI</name>
<dbReference type="AlphaFoldDB" id="A0A835CMH7"/>
<evidence type="ECO:0000256" key="1">
    <source>
        <dbReference type="ARBA" id="ARBA00008664"/>
    </source>
</evidence>
<dbReference type="InterPro" id="IPR032803">
    <property type="entry name" value="PLDc_3"/>
</dbReference>
<protein>
    <recommendedName>
        <fullName evidence="3">PLD phosphodiesterase domain-containing protein</fullName>
    </recommendedName>
</protein>
<proteinExistence type="inferred from homology"/>
<dbReference type="SUPFAM" id="SSF56024">
    <property type="entry name" value="Phospholipase D/nuclease"/>
    <property type="match status" value="2"/>
</dbReference>
<dbReference type="PROSITE" id="PS50035">
    <property type="entry name" value="PLD"/>
    <property type="match status" value="2"/>
</dbReference>
<dbReference type="InterPro" id="IPR001736">
    <property type="entry name" value="PLipase_D/transphosphatidylase"/>
</dbReference>
<dbReference type="InterPro" id="IPR050874">
    <property type="entry name" value="Diverse_PLD-related"/>
</dbReference>
<dbReference type="Pfam" id="PF13918">
    <property type="entry name" value="PLDc_3"/>
    <property type="match status" value="1"/>
</dbReference>
<feature type="region of interest" description="Disordered" evidence="2">
    <location>
        <begin position="61"/>
        <end position="88"/>
    </location>
</feature>
<keyword evidence="5" id="KW-1185">Reference proteome</keyword>
<evidence type="ECO:0000259" key="3">
    <source>
        <dbReference type="PROSITE" id="PS50035"/>
    </source>
</evidence>
<comment type="similarity">
    <text evidence="1">Belongs to the phospholipase D family.</text>
</comment>
<sequence length="640" mass="72495">MSFFSWGKGDRDNTEQPGRNLQDGLFQIASQACHILVQVNNTHNISYGGNNTVTNVAYSKYSQEQPGPSTSTQSETKISSSPKSYENRSRIKDQDVVVLLPQRKTRTPRIKNKLSTVSENARLGTTSPPVDDDLDLWDHSGFMLRSDFNHHNNNQSKCGSHGWCRPSCIPITIILILIVLVVLLPLIDHQDQKNNNNNSSEFGSDFMCMNSCKISLTESIPIGMIYDKNKVLHKSTYQTWIDLINSAEDKIEIASFYWTMNRKDVYPDDSAKYGEDVFAALLEAGRDRGIKLKIAQSIPSQISPNIDTEYLAKKANAKVRNLNFVGLFGSGVLHTKLWLVDRTHVYIGSANMDWRSLTQVKELGIVAFNCSCLAKDISKIFDVYWKIGGDGKIPVKWPDSLSTKVNVDNPMKFNLDQNSYSSFISSSPGPLSPKGRTNDIDAILNCIDKAEKFIYISVMDFFPLTIYTPKTKFWPIIDNALRSAAINRKVTVRLLISWWKHSRKSEDNFLKSLVDLTDSYENVKIEAKRFIVPTNSSYDKIPFGRVNHNKYMVTDIAAYIGTSNWSGDYFIDTAGVGIIFEDVGDKNNNSIRQQLEELFLRDWNSPYAFSLNATCNNPIDEQFRSKISYFLPFHGHHIRA</sequence>
<reference evidence="4 5" key="1">
    <citation type="submission" date="2020-08" db="EMBL/GenBank/DDBJ databases">
        <title>Aphidius gifuensis genome sequencing and assembly.</title>
        <authorList>
            <person name="Du Z."/>
        </authorList>
    </citation>
    <scope>NUCLEOTIDE SEQUENCE [LARGE SCALE GENOMIC DNA]</scope>
    <source>
        <strain evidence="4">YNYX2018</strain>
        <tissue evidence="4">Adults</tissue>
    </source>
</reference>
<dbReference type="GO" id="GO:0003824">
    <property type="term" value="F:catalytic activity"/>
    <property type="evidence" value="ECO:0007669"/>
    <property type="project" value="InterPro"/>
</dbReference>
<dbReference type="CDD" id="cd09107">
    <property type="entry name" value="PLDc_vPLD3_4_5_like_2"/>
    <property type="match status" value="1"/>
</dbReference>
<dbReference type="EMBL" id="JACMRX010000005">
    <property type="protein sequence ID" value="KAF7988369.1"/>
    <property type="molecule type" value="Genomic_DNA"/>
</dbReference>
<dbReference type="CDD" id="cd09106">
    <property type="entry name" value="PLDc_vPLD3_4_5_like_1"/>
    <property type="match status" value="1"/>
</dbReference>
<evidence type="ECO:0000313" key="5">
    <source>
        <dbReference type="Proteomes" id="UP000639338"/>
    </source>
</evidence>
<evidence type="ECO:0000256" key="2">
    <source>
        <dbReference type="SAM" id="MobiDB-lite"/>
    </source>
</evidence>
<accession>A0A835CMH7</accession>
<feature type="domain" description="PLD phosphodiesterase" evidence="3">
    <location>
        <begin position="543"/>
        <end position="569"/>
    </location>
</feature>
<feature type="compositionally biased region" description="Polar residues" evidence="2">
    <location>
        <begin position="61"/>
        <end position="84"/>
    </location>
</feature>
<dbReference type="PANTHER" id="PTHR10185:SF17">
    <property type="entry name" value="GM01519P-RELATED"/>
    <property type="match status" value="1"/>
</dbReference>
<dbReference type="PANTHER" id="PTHR10185">
    <property type="entry name" value="PHOSPHOLIPASE D - RELATED"/>
    <property type="match status" value="1"/>
</dbReference>
<organism evidence="4 5">
    <name type="scientific">Aphidius gifuensis</name>
    <name type="common">Parasitoid wasp</name>
    <dbReference type="NCBI Taxonomy" id="684658"/>
    <lineage>
        <taxon>Eukaryota</taxon>
        <taxon>Metazoa</taxon>
        <taxon>Ecdysozoa</taxon>
        <taxon>Arthropoda</taxon>
        <taxon>Hexapoda</taxon>
        <taxon>Insecta</taxon>
        <taxon>Pterygota</taxon>
        <taxon>Neoptera</taxon>
        <taxon>Endopterygota</taxon>
        <taxon>Hymenoptera</taxon>
        <taxon>Apocrita</taxon>
        <taxon>Ichneumonoidea</taxon>
        <taxon>Braconidae</taxon>
        <taxon>Aphidiinae</taxon>
        <taxon>Aphidius</taxon>
    </lineage>
</organism>
<dbReference type="Proteomes" id="UP000639338">
    <property type="component" value="Unassembled WGS sequence"/>
</dbReference>